<evidence type="ECO:0000256" key="4">
    <source>
        <dbReference type="PROSITE-ProRule" id="PRU00335"/>
    </source>
</evidence>
<protein>
    <submittedName>
        <fullName evidence="6">TetR/AcrR family transcriptional regulator</fullName>
    </submittedName>
</protein>
<keyword evidence="1" id="KW-0805">Transcription regulation</keyword>
<dbReference type="InterPro" id="IPR001647">
    <property type="entry name" value="HTH_TetR"/>
</dbReference>
<comment type="caution">
    <text evidence="6">The sequence shown here is derived from an EMBL/GenBank/DDBJ whole genome shotgun (WGS) entry which is preliminary data.</text>
</comment>
<evidence type="ECO:0000256" key="1">
    <source>
        <dbReference type="ARBA" id="ARBA00023015"/>
    </source>
</evidence>
<keyword evidence="7" id="KW-1185">Reference proteome</keyword>
<evidence type="ECO:0000313" key="7">
    <source>
        <dbReference type="Proteomes" id="UP001596972"/>
    </source>
</evidence>
<keyword evidence="2 4" id="KW-0238">DNA-binding</keyword>
<gene>
    <name evidence="6" type="ORF">ACFQ11_04370</name>
</gene>
<dbReference type="Gene3D" id="1.10.357.10">
    <property type="entry name" value="Tetracycline Repressor, domain 2"/>
    <property type="match status" value="1"/>
</dbReference>
<dbReference type="Pfam" id="PF00440">
    <property type="entry name" value="TetR_N"/>
    <property type="match status" value="1"/>
</dbReference>
<dbReference type="PRINTS" id="PR00455">
    <property type="entry name" value="HTHTETR"/>
</dbReference>
<dbReference type="PROSITE" id="PS50977">
    <property type="entry name" value="HTH_TETR_2"/>
    <property type="match status" value="1"/>
</dbReference>
<evidence type="ECO:0000259" key="5">
    <source>
        <dbReference type="PROSITE" id="PS50977"/>
    </source>
</evidence>
<organism evidence="6 7">
    <name type="scientific">Actinomadura sediminis</name>
    <dbReference type="NCBI Taxonomy" id="1038904"/>
    <lineage>
        <taxon>Bacteria</taxon>
        <taxon>Bacillati</taxon>
        <taxon>Actinomycetota</taxon>
        <taxon>Actinomycetes</taxon>
        <taxon>Streptosporangiales</taxon>
        <taxon>Thermomonosporaceae</taxon>
        <taxon>Actinomadura</taxon>
    </lineage>
</organism>
<evidence type="ECO:0000313" key="6">
    <source>
        <dbReference type="EMBL" id="MFD0899612.1"/>
    </source>
</evidence>
<dbReference type="InterPro" id="IPR009057">
    <property type="entry name" value="Homeodomain-like_sf"/>
</dbReference>
<feature type="DNA-binding region" description="H-T-H motif" evidence="4">
    <location>
        <begin position="46"/>
        <end position="65"/>
    </location>
</feature>
<keyword evidence="3" id="KW-0804">Transcription</keyword>
<dbReference type="RefSeq" id="WP_378296478.1">
    <property type="nucleotide sequence ID" value="NZ_JBHTJA010000004.1"/>
</dbReference>
<feature type="domain" description="HTH tetR-type" evidence="5">
    <location>
        <begin position="23"/>
        <end position="83"/>
    </location>
</feature>
<dbReference type="Gene3D" id="1.10.10.60">
    <property type="entry name" value="Homeodomain-like"/>
    <property type="match status" value="1"/>
</dbReference>
<proteinExistence type="predicted"/>
<dbReference type="PANTHER" id="PTHR47506">
    <property type="entry name" value="TRANSCRIPTIONAL REGULATORY PROTEIN"/>
    <property type="match status" value="1"/>
</dbReference>
<dbReference type="SUPFAM" id="SSF46689">
    <property type="entry name" value="Homeodomain-like"/>
    <property type="match status" value="1"/>
</dbReference>
<evidence type="ECO:0000256" key="3">
    <source>
        <dbReference type="ARBA" id="ARBA00023163"/>
    </source>
</evidence>
<evidence type="ECO:0000256" key="2">
    <source>
        <dbReference type="ARBA" id="ARBA00023125"/>
    </source>
</evidence>
<dbReference type="EMBL" id="JBHTJA010000004">
    <property type="protein sequence ID" value="MFD0899612.1"/>
    <property type="molecule type" value="Genomic_DNA"/>
</dbReference>
<dbReference type="Proteomes" id="UP001596972">
    <property type="component" value="Unassembled WGS sequence"/>
</dbReference>
<name>A0ABW3EJN6_9ACTN</name>
<dbReference type="PANTHER" id="PTHR47506:SF1">
    <property type="entry name" value="HTH-TYPE TRANSCRIPTIONAL REGULATOR YJDC"/>
    <property type="match status" value="1"/>
</dbReference>
<accession>A0ABW3EJN6</accession>
<sequence>MASTSPRRLPRGRHALAPEEVARIQRERLCRAMAEVMSEKGYAATAVEDVLKHAGVSRQTFYRVFSSKQDCFLASFEMACSVSLDRMLVPAEGEDPLERCELALDHYLRTVAAELPFARLFLIEAFAAGPEAIRRRAGREAAMASALAGVLGVTDDGGRFTCRTVVSAICAMAAPPVARKDLDALHAVGPAMIAHVRRLWAAGAFGEGTGPRR</sequence>
<reference evidence="7" key="1">
    <citation type="journal article" date="2019" name="Int. J. Syst. Evol. Microbiol.">
        <title>The Global Catalogue of Microorganisms (GCM) 10K type strain sequencing project: providing services to taxonomists for standard genome sequencing and annotation.</title>
        <authorList>
            <consortium name="The Broad Institute Genomics Platform"/>
            <consortium name="The Broad Institute Genome Sequencing Center for Infectious Disease"/>
            <person name="Wu L."/>
            <person name="Ma J."/>
        </authorList>
    </citation>
    <scope>NUCLEOTIDE SEQUENCE [LARGE SCALE GENOMIC DNA]</scope>
    <source>
        <strain evidence="7">JCM 31202</strain>
    </source>
</reference>